<organism evidence="10 11">
    <name type="scientific">Trichostrongylus colubriformis</name>
    <name type="common">Black scour worm</name>
    <dbReference type="NCBI Taxonomy" id="6319"/>
    <lineage>
        <taxon>Eukaryota</taxon>
        <taxon>Metazoa</taxon>
        <taxon>Ecdysozoa</taxon>
        <taxon>Nematoda</taxon>
        <taxon>Chromadorea</taxon>
        <taxon>Rhabditida</taxon>
        <taxon>Rhabditina</taxon>
        <taxon>Rhabditomorpha</taxon>
        <taxon>Strongyloidea</taxon>
        <taxon>Trichostrongylidae</taxon>
        <taxon>Trichostrongylus</taxon>
    </lineage>
</organism>
<dbReference type="GO" id="GO:0016020">
    <property type="term" value="C:membrane"/>
    <property type="evidence" value="ECO:0007669"/>
    <property type="project" value="InterPro"/>
</dbReference>
<protein>
    <submittedName>
        <fullName evidence="10">ABC transporter transmembrane region</fullName>
    </submittedName>
</protein>
<dbReference type="Pfam" id="PF00005">
    <property type="entry name" value="ABC_tran"/>
    <property type="match status" value="1"/>
</dbReference>
<dbReference type="InterPro" id="IPR011527">
    <property type="entry name" value="ABC1_TM_dom"/>
</dbReference>
<dbReference type="AlphaFoldDB" id="A0AAN8IF87"/>
<comment type="caution">
    <text evidence="10">The sequence shown here is derived from an EMBL/GenBank/DDBJ whole genome shotgun (WGS) entry which is preliminary data.</text>
</comment>
<evidence type="ECO:0000256" key="3">
    <source>
        <dbReference type="ARBA" id="ARBA00022741"/>
    </source>
</evidence>
<feature type="transmembrane region" description="Helical" evidence="8">
    <location>
        <begin position="86"/>
        <end position="112"/>
    </location>
</feature>
<dbReference type="Gene3D" id="3.40.50.300">
    <property type="entry name" value="P-loop containing nucleotide triphosphate hydrolases"/>
    <property type="match status" value="1"/>
</dbReference>
<evidence type="ECO:0000256" key="6">
    <source>
        <dbReference type="ARBA" id="ARBA00023136"/>
    </source>
</evidence>
<dbReference type="FunFam" id="1.20.1560.10:FF:000100">
    <property type="entry name" value="ABC transporter ATP-binding protein"/>
    <property type="match status" value="1"/>
</dbReference>
<gene>
    <name evidence="10" type="ORF">GCK32_011529</name>
</gene>
<feature type="non-terminal residue" evidence="10">
    <location>
        <position position="454"/>
    </location>
</feature>
<evidence type="ECO:0000256" key="2">
    <source>
        <dbReference type="ARBA" id="ARBA00022692"/>
    </source>
</evidence>
<keyword evidence="3" id="KW-0547">Nucleotide-binding</keyword>
<dbReference type="InterPro" id="IPR003439">
    <property type="entry name" value="ABC_transporter-like_ATP-bd"/>
</dbReference>
<evidence type="ECO:0000256" key="5">
    <source>
        <dbReference type="ARBA" id="ARBA00022989"/>
    </source>
</evidence>
<dbReference type="Gene3D" id="1.20.1560.10">
    <property type="entry name" value="ABC transporter type 1, transmembrane domain"/>
    <property type="match status" value="1"/>
</dbReference>
<dbReference type="InterPro" id="IPR036640">
    <property type="entry name" value="ABC1_TM_sf"/>
</dbReference>
<evidence type="ECO:0000313" key="10">
    <source>
        <dbReference type="EMBL" id="KAK5971161.1"/>
    </source>
</evidence>
<dbReference type="GO" id="GO:0005524">
    <property type="term" value="F:ATP binding"/>
    <property type="evidence" value="ECO:0007669"/>
    <property type="project" value="UniProtKB-KW"/>
</dbReference>
<feature type="transmembrane region" description="Helical" evidence="8">
    <location>
        <begin position="275"/>
        <end position="292"/>
    </location>
</feature>
<dbReference type="InterPro" id="IPR050173">
    <property type="entry name" value="ABC_transporter_C-like"/>
</dbReference>
<name>A0AAN8IF87_TRICO</name>
<keyword evidence="11" id="KW-1185">Reference proteome</keyword>
<dbReference type="FunFam" id="3.40.50.300:FF:002586">
    <property type="entry name" value="Putative abc transporter c family member"/>
    <property type="match status" value="1"/>
</dbReference>
<proteinExistence type="predicted"/>
<sequence length="454" mass="50133">MVGISTAVPGVLGQSGVGHVVEDVQIKFETYLYYFGAMGVILAVLFFVGMSSSTLLSMLRNMWLTEWSDYNVGSANKAGKTVGRKLGIYAMLGFGEVILLFVSIVSLLFGAVSASRNLHAPLLHSVFRARMSFFDTTPSGRILNRIGKDIETIDLLLPLNVQFFMQCLLQVLSTLIIVMISTPVFGVVIVPLTILYLMIMRYYISTSRQLKRLESISRSPIYSHLSESVQGASTIRSYCVTERFSKMSEQKVDDNVQCRYFGFVANRWMSVRLEFLGNCVIFFAALFAVLTREHTTSGVAGLSVSYALNITVVLNLAVRQISKLETNIVSVERVKEYSNTASEAEWESPDGKPPKSWPSGGRISIENYSTRYRPGLDLGVKSLNARIGPHEKIGIVGRTGAGKSSVTLALFRVIEPFEGRIVIDGIDITKLGLHDLRSHLTIIPQDPVLFSGTL</sequence>
<dbReference type="PROSITE" id="PS50929">
    <property type="entry name" value="ABC_TM1F"/>
    <property type="match status" value="1"/>
</dbReference>
<keyword evidence="2 8" id="KW-0812">Transmembrane</keyword>
<feature type="region of interest" description="Disordered" evidence="7">
    <location>
        <begin position="342"/>
        <end position="361"/>
    </location>
</feature>
<accession>A0AAN8IF87</accession>
<evidence type="ECO:0000256" key="4">
    <source>
        <dbReference type="ARBA" id="ARBA00022840"/>
    </source>
</evidence>
<keyword evidence="4" id="KW-0067">ATP-binding</keyword>
<feature type="domain" description="ABC transmembrane type-1" evidence="9">
    <location>
        <begin position="44"/>
        <end position="326"/>
    </location>
</feature>
<evidence type="ECO:0000256" key="8">
    <source>
        <dbReference type="SAM" id="Phobius"/>
    </source>
</evidence>
<dbReference type="EMBL" id="WIXE01018151">
    <property type="protein sequence ID" value="KAK5971161.1"/>
    <property type="molecule type" value="Genomic_DNA"/>
</dbReference>
<dbReference type="InterPro" id="IPR027417">
    <property type="entry name" value="P-loop_NTPase"/>
</dbReference>
<keyword evidence="5 8" id="KW-1133">Transmembrane helix</keyword>
<keyword evidence="1" id="KW-0813">Transport</keyword>
<evidence type="ECO:0000256" key="1">
    <source>
        <dbReference type="ARBA" id="ARBA00022448"/>
    </source>
</evidence>
<dbReference type="SUPFAM" id="SSF52540">
    <property type="entry name" value="P-loop containing nucleoside triphosphate hydrolases"/>
    <property type="match status" value="1"/>
</dbReference>
<feature type="transmembrane region" description="Helical" evidence="8">
    <location>
        <begin position="298"/>
        <end position="318"/>
    </location>
</feature>
<feature type="transmembrane region" description="Helical" evidence="8">
    <location>
        <begin position="31"/>
        <end position="50"/>
    </location>
</feature>
<dbReference type="SUPFAM" id="SSF90123">
    <property type="entry name" value="ABC transporter transmembrane region"/>
    <property type="match status" value="1"/>
</dbReference>
<dbReference type="GO" id="GO:0016887">
    <property type="term" value="F:ATP hydrolysis activity"/>
    <property type="evidence" value="ECO:0007669"/>
    <property type="project" value="InterPro"/>
</dbReference>
<dbReference type="CDD" id="cd18603">
    <property type="entry name" value="ABC_6TM_MRP1_2_3_6_D2_like"/>
    <property type="match status" value="1"/>
</dbReference>
<evidence type="ECO:0000256" key="7">
    <source>
        <dbReference type="SAM" id="MobiDB-lite"/>
    </source>
</evidence>
<dbReference type="Proteomes" id="UP001331761">
    <property type="component" value="Unassembled WGS sequence"/>
</dbReference>
<dbReference type="Pfam" id="PF00664">
    <property type="entry name" value="ABC_membrane"/>
    <property type="match status" value="1"/>
</dbReference>
<evidence type="ECO:0000259" key="9">
    <source>
        <dbReference type="PROSITE" id="PS50929"/>
    </source>
</evidence>
<reference evidence="10 11" key="1">
    <citation type="submission" date="2019-10" db="EMBL/GenBank/DDBJ databases">
        <title>Assembly and Annotation for the nematode Trichostrongylus colubriformis.</title>
        <authorList>
            <person name="Martin J."/>
        </authorList>
    </citation>
    <scope>NUCLEOTIDE SEQUENCE [LARGE SCALE GENOMIC DNA]</scope>
    <source>
        <strain evidence="10">G859</strain>
        <tissue evidence="10">Whole worm</tissue>
    </source>
</reference>
<evidence type="ECO:0000313" key="11">
    <source>
        <dbReference type="Proteomes" id="UP001331761"/>
    </source>
</evidence>
<dbReference type="PANTHER" id="PTHR24223:SF342">
    <property type="entry name" value="MULTIDRUG RESISTANCE-ASSOCIATED PROTEIN 1"/>
    <property type="match status" value="1"/>
</dbReference>
<dbReference type="PANTHER" id="PTHR24223">
    <property type="entry name" value="ATP-BINDING CASSETTE SUB-FAMILY C"/>
    <property type="match status" value="1"/>
</dbReference>
<keyword evidence="6 8" id="KW-0472">Membrane</keyword>
<feature type="transmembrane region" description="Helical" evidence="8">
    <location>
        <begin position="184"/>
        <end position="204"/>
    </location>
</feature>
<dbReference type="GO" id="GO:0140359">
    <property type="term" value="F:ABC-type transporter activity"/>
    <property type="evidence" value="ECO:0007669"/>
    <property type="project" value="InterPro"/>
</dbReference>